<protein>
    <recommendedName>
        <fullName evidence="1">Glyoxalase-like domain-containing protein</fullName>
    </recommendedName>
</protein>
<evidence type="ECO:0000259" key="1">
    <source>
        <dbReference type="Pfam" id="PF13468"/>
    </source>
</evidence>
<sequence length="218" mass="23868">MELDHVFVMCDVGAPEAAALHALGLREGSPNTHPGQGTACRRFFFGNAYLELVWVANADEAQTPAVAPTRLWDRWSQRRRGASPFGIVLRGGRAASNAAPTWPTWPYRPSWLGEGQSIEFAQDTPLREPEIIAMPFVRERARAGLEPLDHDFPLTHITSTTCGLDAASQLSAASQALHASGIVSFEPAREPTLRLAFADAVEGKTMDLWPTLPLVLEW</sequence>
<dbReference type="RefSeq" id="WP_110170539.1">
    <property type="nucleotide sequence ID" value="NZ_CP015136.1"/>
</dbReference>
<evidence type="ECO:0000313" key="2">
    <source>
        <dbReference type="EMBL" id="AMY08722.1"/>
    </source>
</evidence>
<proteinExistence type="predicted"/>
<dbReference type="Proteomes" id="UP000076079">
    <property type="component" value="Chromosome"/>
</dbReference>
<dbReference type="OrthoDB" id="120898at2"/>
<dbReference type="Pfam" id="PF13468">
    <property type="entry name" value="Glyoxalase_3"/>
    <property type="match status" value="1"/>
</dbReference>
<dbReference type="KEGG" id="abac:LuPra_01926"/>
<accession>A0A143PJF6</accession>
<gene>
    <name evidence="2" type="ORF">LuPra_01926</name>
</gene>
<dbReference type="Gene3D" id="3.10.180.10">
    <property type="entry name" value="2,3-Dihydroxybiphenyl 1,2-Dioxygenase, domain 1"/>
    <property type="match status" value="1"/>
</dbReference>
<evidence type="ECO:0000313" key="3">
    <source>
        <dbReference type="Proteomes" id="UP000076079"/>
    </source>
</evidence>
<keyword evidence="3" id="KW-1185">Reference proteome</keyword>
<dbReference type="PATRIC" id="fig|1813736.3.peg.2021"/>
<dbReference type="AlphaFoldDB" id="A0A143PJF6"/>
<reference evidence="2 3" key="1">
    <citation type="journal article" date="2016" name="Genome Announc.">
        <title>First Complete Genome Sequence of a Subdivision 6 Acidobacterium Strain.</title>
        <authorList>
            <person name="Huang S."/>
            <person name="Vieira S."/>
            <person name="Bunk B."/>
            <person name="Riedel T."/>
            <person name="Sproer C."/>
            <person name="Overmann J."/>
        </authorList>
    </citation>
    <scope>NUCLEOTIDE SEQUENCE [LARGE SCALE GENOMIC DNA]</scope>
    <source>
        <strain evidence="3">DSM 100886 HEG_-6_39</strain>
    </source>
</reference>
<dbReference type="InterPro" id="IPR025870">
    <property type="entry name" value="Glyoxalase-like_dom"/>
</dbReference>
<organism evidence="2 3">
    <name type="scientific">Luteitalea pratensis</name>
    <dbReference type="NCBI Taxonomy" id="1855912"/>
    <lineage>
        <taxon>Bacteria</taxon>
        <taxon>Pseudomonadati</taxon>
        <taxon>Acidobacteriota</taxon>
        <taxon>Vicinamibacteria</taxon>
        <taxon>Vicinamibacterales</taxon>
        <taxon>Vicinamibacteraceae</taxon>
        <taxon>Luteitalea</taxon>
    </lineage>
</organism>
<dbReference type="EMBL" id="CP015136">
    <property type="protein sequence ID" value="AMY08722.1"/>
    <property type="molecule type" value="Genomic_DNA"/>
</dbReference>
<feature type="domain" description="Glyoxalase-like" evidence="1">
    <location>
        <begin position="3"/>
        <end position="90"/>
    </location>
</feature>
<dbReference type="InterPro" id="IPR029068">
    <property type="entry name" value="Glyas_Bleomycin-R_OHBP_Dase"/>
</dbReference>
<name>A0A143PJF6_LUTPR</name>
<reference evidence="3" key="2">
    <citation type="submission" date="2016-04" db="EMBL/GenBank/DDBJ databases">
        <title>First Complete Genome Sequence of a Subdivision 6 Acidobacterium.</title>
        <authorList>
            <person name="Huang S."/>
            <person name="Vieira S."/>
            <person name="Bunk B."/>
            <person name="Riedel T."/>
            <person name="Sproeer C."/>
            <person name="Overmann J."/>
        </authorList>
    </citation>
    <scope>NUCLEOTIDE SEQUENCE [LARGE SCALE GENOMIC DNA]</scope>
    <source>
        <strain evidence="3">DSM 100886 HEG_-6_39</strain>
    </source>
</reference>